<feature type="transmembrane region" description="Helical" evidence="6">
    <location>
        <begin position="7"/>
        <end position="27"/>
    </location>
</feature>
<dbReference type="RefSeq" id="WP_073478926.1">
    <property type="nucleotide sequence ID" value="NZ_FQZU01000057.1"/>
</dbReference>
<feature type="transmembrane region" description="Helical" evidence="6">
    <location>
        <begin position="274"/>
        <end position="291"/>
    </location>
</feature>
<proteinExistence type="inferred from homology"/>
<dbReference type="Proteomes" id="UP000183994">
    <property type="component" value="Unassembled WGS sequence"/>
</dbReference>
<name>A0A1M6ZDY8_9BACT</name>
<evidence type="ECO:0000256" key="6">
    <source>
        <dbReference type="SAM" id="Phobius"/>
    </source>
</evidence>
<feature type="transmembrane region" description="Helical" evidence="6">
    <location>
        <begin position="33"/>
        <end position="51"/>
    </location>
</feature>
<evidence type="ECO:0000256" key="5">
    <source>
        <dbReference type="ARBA" id="ARBA00023136"/>
    </source>
</evidence>
<keyword evidence="3 6" id="KW-0812">Transmembrane</keyword>
<dbReference type="AlphaFoldDB" id="A0A1M6ZDY8"/>
<keyword evidence="5 6" id="KW-0472">Membrane</keyword>
<dbReference type="STRING" id="1121393.SAMN02745216_04953"/>
<feature type="transmembrane region" description="Helical" evidence="6">
    <location>
        <begin position="149"/>
        <end position="178"/>
    </location>
</feature>
<keyword evidence="4 6" id="KW-1133">Transmembrane helix</keyword>
<feature type="transmembrane region" description="Helical" evidence="6">
    <location>
        <begin position="240"/>
        <end position="262"/>
    </location>
</feature>
<accession>A0A1M6ZDY8</accession>
<dbReference type="PANTHER" id="PTHR21716:SF4">
    <property type="entry name" value="TRANSMEMBRANE PROTEIN 245"/>
    <property type="match status" value="1"/>
</dbReference>
<gene>
    <name evidence="7" type="ORF">SAMN02745216_04953</name>
</gene>
<dbReference type="InterPro" id="IPR002549">
    <property type="entry name" value="AI-2E-like"/>
</dbReference>
<protein>
    <submittedName>
        <fullName evidence="7">Predicted PurR-regulated permease PerM</fullName>
    </submittedName>
</protein>
<dbReference type="OrthoDB" id="9773730at2"/>
<evidence type="ECO:0000256" key="2">
    <source>
        <dbReference type="ARBA" id="ARBA00009773"/>
    </source>
</evidence>
<organism evidence="7 8">
    <name type="scientific">Desulfatibacillum alkenivorans DSM 16219</name>
    <dbReference type="NCBI Taxonomy" id="1121393"/>
    <lineage>
        <taxon>Bacteria</taxon>
        <taxon>Pseudomonadati</taxon>
        <taxon>Thermodesulfobacteriota</taxon>
        <taxon>Desulfobacteria</taxon>
        <taxon>Desulfobacterales</taxon>
        <taxon>Desulfatibacillaceae</taxon>
        <taxon>Desulfatibacillum</taxon>
    </lineage>
</organism>
<feature type="transmembrane region" description="Helical" evidence="6">
    <location>
        <begin position="213"/>
        <end position="234"/>
    </location>
</feature>
<reference evidence="8" key="1">
    <citation type="submission" date="2016-11" db="EMBL/GenBank/DDBJ databases">
        <authorList>
            <person name="Varghese N."/>
            <person name="Submissions S."/>
        </authorList>
    </citation>
    <scope>NUCLEOTIDE SEQUENCE [LARGE SCALE GENOMIC DNA]</scope>
    <source>
        <strain evidence="8">DSM 16219</strain>
    </source>
</reference>
<dbReference type="EMBL" id="FQZU01000057">
    <property type="protein sequence ID" value="SHL28688.1"/>
    <property type="molecule type" value="Genomic_DNA"/>
</dbReference>
<evidence type="ECO:0000256" key="3">
    <source>
        <dbReference type="ARBA" id="ARBA00022692"/>
    </source>
</evidence>
<dbReference type="PANTHER" id="PTHR21716">
    <property type="entry name" value="TRANSMEMBRANE PROTEIN"/>
    <property type="match status" value="1"/>
</dbReference>
<evidence type="ECO:0000313" key="7">
    <source>
        <dbReference type="EMBL" id="SHL28688.1"/>
    </source>
</evidence>
<evidence type="ECO:0000256" key="1">
    <source>
        <dbReference type="ARBA" id="ARBA00004141"/>
    </source>
</evidence>
<feature type="transmembrane region" description="Helical" evidence="6">
    <location>
        <begin position="311"/>
        <end position="341"/>
    </location>
</feature>
<dbReference type="GO" id="GO:0016020">
    <property type="term" value="C:membrane"/>
    <property type="evidence" value="ECO:0007669"/>
    <property type="project" value="UniProtKB-SubCell"/>
</dbReference>
<comment type="similarity">
    <text evidence="2">Belongs to the autoinducer-2 exporter (AI-2E) (TC 2.A.86) family.</text>
</comment>
<keyword evidence="8" id="KW-1185">Reference proteome</keyword>
<evidence type="ECO:0000313" key="8">
    <source>
        <dbReference type="Proteomes" id="UP000183994"/>
    </source>
</evidence>
<sequence length="358" mass="38745">MSRSGNLSEYGGGFLLFCLLCALAFAYMVMKPFLTIFLVSMVLAIIAHPLHSWSLRKTKNRQSLAAGLTVIMVLLLIVLPAFILILMLANESASVVVWINKGLESGLFTDQTVDKITALQKEYLPDVKIDPIEIGKSLSGAAAWLSKKIISYSATAVGAMGSTLWKFVLMLFALFYFLRDGAQALRWAMHLSPLKQSLEDEIIDCFKEVSRSAFYGTFLTAVAQGVLGGIGLFFAGLPPLTWGVFMAFFSMVPVIGTALVWVPATILLYATGKIGSAIFLAIWCMVVVGASDNVLRPLLMRGKNELHPLLIFFSLLGGLSAFGLLGVLLGPLAIVLLIALLKAYEEAAAPILDDLDEA</sequence>
<dbReference type="Pfam" id="PF01594">
    <property type="entry name" value="AI-2E_transport"/>
    <property type="match status" value="1"/>
</dbReference>
<feature type="transmembrane region" description="Helical" evidence="6">
    <location>
        <begin position="63"/>
        <end position="89"/>
    </location>
</feature>
<evidence type="ECO:0000256" key="4">
    <source>
        <dbReference type="ARBA" id="ARBA00022989"/>
    </source>
</evidence>
<comment type="subcellular location">
    <subcellularLocation>
        <location evidence="1">Membrane</location>
        <topology evidence="1">Multi-pass membrane protein</topology>
    </subcellularLocation>
</comment>